<evidence type="ECO:0000256" key="1">
    <source>
        <dbReference type="SAM" id="MobiDB-lite"/>
    </source>
</evidence>
<dbReference type="InterPro" id="IPR024555">
    <property type="entry name" value="PX-associated"/>
</dbReference>
<dbReference type="PANTHER" id="PTHR47185:SF1">
    <property type="entry name" value="PX DOMAIN-CONTAINING PROTEIN YPR097W"/>
    <property type="match status" value="1"/>
</dbReference>
<name>A0AAD5S9K8_9FUNG</name>
<dbReference type="InterPro" id="IPR024554">
    <property type="entry name" value="LEC1-like_C"/>
</dbReference>
<protein>
    <recommendedName>
        <fullName evidence="6">PX domain-containing protein</fullName>
    </recommendedName>
</protein>
<feature type="domain" description="PX-associated" evidence="3">
    <location>
        <begin position="6"/>
        <end position="128"/>
    </location>
</feature>
<dbReference type="Proteomes" id="UP001212841">
    <property type="component" value="Unassembled WGS sequence"/>
</dbReference>
<keyword evidence="5" id="KW-1185">Reference proteome</keyword>
<dbReference type="SUPFAM" id="SSF64268">
    <property type="entry name" value="PX domain"/>
    <property type="match status" value="1"/>
</dbReference>
<dbReference type="Pfam" id="PF12825">
    <property type="entry name" value="DUF3818"/>
    <property type="match status" value="2"/>
</dbReference>
<comment type="caution">
    <text evidence="4">The sequence shown here is derived from an EMBL/GenBank/DDBJ whole genome shotgun (WGS) entry which is preliminary data.</text>
</comment>
<gene>
    <name evidence="4" type="ORF">HK097_010692</name>
</gene>
<feature type="non-terminal residue" evidence="4">
    <location>
        <position position="652"/>
    </location>
</feature>
<organism evidence="4 5">
    <name type="scientific">Rhizophlyctis rosea</name>
    <dbReference type="NCBI Taxonomy" id="64517"/>
    <lineage>
        <taxon>Eukaryota</taxon>
        <taxon>Fungi</taxon>
        <taxon>Fungi incertae sedis</taxon>
        <taxon>Chytridiomycota</taxon>
        <taxon>Chytridiomycota incertae sedis</taxon>
        <taxon>Chytridiomycetes</taxon>
        <taxon>Rhizophlyctidales</taxon>
        <taxon>Rhizophlyctidaceae</taxon>
        <taxon>Rhizophlyctis</taxon>
    </lineage>
</organism>
<dbReference type="EMBL" id="JADGJD010000814">
    <property type="protein sequence ID" value="KAJ3048311.1"/>
    <property type="molecule type" value="Genomic_DNA"/>
</dbReference>
<feature type="region of interest" description="Disordered" evidence="1">
    <location>
        <begin position="632"/>
        <end position="652"/>
    </location>
</feature>
<evidence type="ECO:0000259" key="3">
    <source>
        <dbReference type="Pfam" id="PF12828"/>
    </source>
</evidence>
<reference evidence="4" key="1">
    <citation type="submission" date="2020-05" db="EMBL/GenBank/DDBJ databases">
        <title>Phylogenomic resolution of chytrid fungi.</title>
        <authorList>
            <person name="Stajich J.E."/>
            <person name="Amses K."/>
            <person name="Simmons R."/>
            <person name="Seto K."/>
            <person name="Myers J."/>
            <person name="Bonds A."/>
            <person name="Quandt C.A."/>
            <person name="Barry K."/>
            <person name="Liu P."/>
            <person name="Grigoriev I."/>
            <person name="Longcore J.E."/>
            <person name="James T.Y."/>
        </authorList>
    </citation>
    <scope>NUCLEOTIDE SEQUENCE</scope>
    <source>
        <strain evidence="4">JEL0318</strain>
    </source>
</reference>
<evidence type="ECO:0000259" key="2">
    <source>
        <dbReference type="Pfam" id="PF12825"/>
    </source>
</evidence>
<evidence type="ECO:0008006" key="6">
    <source>
        <dbReference type="Google" id="ProtNLM"/>
    </source>
</evidence>
<dbReference type="GO" id="GO:0035091">
    <property type="term" value="F:phosphatidylinositol binding"/>
    <property type="evidence" value="ECO:0007669"/>
    <property type="project" value="InterPro"/>
</dbReference>
<sequence length="652" mass="71180">MSQHGTPLSAEEAHLLKKDLLARQLRTEILAVTNSPLSIASLLVPPPKPEAGTQAHLLPEDPKTAFPLLSAIFNHIVVTFPALQAADEGPQHFWVSVGKFSGFLFNGVDSGGTRKQTSRRDALANKIVEGAAALLGNAVITTTELAGHGAGGANTAPSCAPTTSKDNLKLDKIEINATKIIKKKKLLSRTEICEYVISSSLNGRPAVVFRDYAAFKALHSELVRRPNASIPPLPTVPDCPSAGPAREGAQTSLARYLNAVSVPPISGALRQFLGQTEPIEHSLSEDDVAKRAEEITAALEKFRDELMAPGGMMRLKDLVAKTSDIGDLPAHYPRVFEWWTMCGAAALHRALIEDPRAPEHLRRLKSFHRGAPYGSWVAILKGTNPVTIFKAIANILLARPFGTQCLLQTVLVRGLDDEASATFEEIAELEKLVGDDGKAYKAKAYVLDAPLGGYDEERDLHEAVLGYTPDKTTFEYGAIEKLVELHWHVRRLGQLRLLVLQSVTVDLAKDLLDVAYKPLAEAYKVSSPGSFVRDLAKFLDDLIKVAESEQMKAYHSASTSAETPPLGPFVSLISRHQHRIYRFVREAFNASPGNTASLADIATWVDTVAEFLRGYGPTVDLNKVVNENTKDTEGLKRDLGKLQERKEKRREG</sequence>
<dbReference type="AlphaFoldDB" id="A0AAD5S9K8"/>
<dbReference type="Pfam" id="PF12828">
    <property type="entry name" value="PXB"/>
    <property type="match status" value="1"/>
</dbReference>
<feature type="domain" description="PX" evidence="2">
    <location>
        <begin position="312"/>
        <end position="446"/>
    </location>
</feature>
<feature type="domain" description="PX" evidence="2">
    <location>
        <begin position="475"/>
        <end position="613"/>
    </location>
</feature>
<accession>A0AAD5S9K8</accession>
<dbReference type="InterPro" id="IPR047168">
    <property type="entry name" value="LEC1-like"/>
</dbReference>
<evidence type="ECO:0000313" key="5">
    <source>
        <dbReference type="Proteomes" id="UP001212841"/>
    </source>
</evidence>
<proteinExistence type="predicted"/>
<dbReference type="PANTHER" id="PTHR47185">
    <property type="entry name" value="PX DOMAIN-CONTAINING PROTEIN YPR097W"/>
    <property type="match status" value="1"/>
</dbReference>
<dbReference type="Gene3D" id="3.30.1520.10">
    <property type="entry name" value="Phox-like domain"/>
    <property type="match status" value="1"/>
</dbReference>
<dbReference type="InterPro" id="IPR036871">
    <property type="entry name" value="PX_dom_sf"/>
</dbReference>
<evidence type="ECO:0000313" key="4">
    <source>
        <dbReference type="EMBL" id="KAJ3048311.1"/>
    </source>
</evidence>